<reference evidence="1" key="1">
    <citation type="submission" date="2018-02" db="EMBL/GenBank/DDBJ databases">
        <title>Rhizophora mucronata_Transcriptome.</title>
        <authorList>
            <person name="Meera S.P."/>
            <person name="Sreeshan A."/>
            <person name="Augustine A."/>
        </authorList>
    </citation>
    <scope>NUCLEOTIDE SEQUENCE</scope>
    <source>
        <tissue evidence="1">Leaf</tissue>
    </source>
</reference>
<accession>A0A2P2N6B8</accession>
<evidence type="ECO:0000313" key="1">
    <source>
        <dbReference type="EMBL" id="MBX38054.1"/>
    </source>
</evidence>
<protein>
    <submittedName>
        <fullName evidence="1">Uncharacterized protein</fullName>
    </submittedName>
</protein>
<name>A0A2P2N6B8_RHIMU</name>
<organism evidence="1">
    <name type="scientific">Rhizophora mucronata</name>
    <name type="common">Asiatic mangrove</name>
    <dbReference type="NCBI Taxonomy" id="61149"/>
    <lineage>
        <taxon>Eukaryota</taxon>
        <taxon>Viridiplantae</taxon>
        <taxon>Streptophyta</taxon>
        <taxon>Embryophyta</taxon>
        <taxon>Tracheophyta</taxon>
        <taxon>Spermatophyta</taxon>
        <taxon>Magnoliopsida</taxon>
        <taxon>eudicotyledons</taxon>
        <taxon>Gunneridae</taxon>
        <taxon>Pentapetalae</taxon>
        <taxon>rosids</taxon>
        <taxon>fabids</taxon>
        <taxon>Malpighiales</taxon>
        <taxon>Rhizophoraceae</taxon>
        <taxon>Rhizophora</taxon>
    </lineage>
</organism>
<dbReference type="EMBL" id="GGEC01057570">
    <property type="protein sequence ID" value="MBX38054.1"/>
    <property type="molecule type" value="Transcribed_RNA"/>
</dbReference>
<proteinExistence type="predicted"/>
<dbReference type="AlphaFoldDB" id="A0A2P2N6B8"/>
<sequence length="49" mass="5582">MKSVAEIHVVDIILGLRQTPSRITGGEFLRSHEYISWQNSFNSSTIHLL</sequence>